<evidence type="ECO:0000313" key="4">
    <source>
        <dbReference type="Proteomes" id="UP000044602"/>
    </source>
</evidence>
<feature type="compositionally biased region" description="Basic and acidic residues" evidence="1">
    <location>
        <begin position="40"/>
        <end position="49"/>
    </location>
</feature>
<evidence type="ECO:0000313" key="3">
    <source>
        <dbReference type="EMBL" id="CRK39548.1"/>
    </source>
</evidence>
<dbReference type="EMBL" id="CVQI01031764">
    <property type="protein sequence ID" value="CRK39548.1"/>
    <property type="molecule type" value="Genomic_DNA"/>
</dbReference>
<proteinExistence type="predicted"/>
<sequence>MLTYQEFFANQPLGSLSEDHPPDGLHSPCDMTPNSRVYGMKHESSRRDVLSSSNVPGDSAAEAKANNERQTCKMEYDATCTEITTGIDSTTLHSTNTDATCTGAEQSQPSSLIRGTEEADTF</sequence>
<accession>A0A0G4MZA6</accession>
<feature type="region of interest" description="Disordered" evidence="1">
    <location>
        <begin position="85"/>
        <end position="122"/>
    </location>
</feature>
<dbReference type="Proteomes" id="UP000044602">
    <property type="component" value="Unassembled WGS sequence"/>
</dbReference>
<feature type="region of interest" description="Disordered" evidence="1">
    <location>
        <begin position="11"/>
        <end position="69"/>
    </location>
</feature>
<gene>
    <name evidence="2" type="ORF">BN1708_007363</name>
    <name evidence="3" type="ORF">BN1723_015521</name>
</gene>
<evidence type="ECO:0000313" key="2">
    <source>
        <dbReference type="EMBL" id="CRK37173.1"/>
    </source>
</evidence>
<name>A0A0G4MZA6_VERLO</name>
<feature type="compositionally biased region" description="Polar residues" evidence="1">
    <location>
        <begin position="85"/>
        <end position="113"/>
    </location>
</feature>
<dbReference type="Proteomes" id="UP000045706">
    <property type="component" value="Unassembled WGS sequence"/>
</dbReference>
<organism evidence="3 5">
    <name type="scientific">Verticillium longisporum</name>
    <name type="common">Verticillium dahliae var. longisporum</name>
    <dbReference type="NCBI Taxonomy" id="100787"/>
    <lineage>
        <taxon>Eukaryota</taxon>
        <taxon>Fungi</taxon>
        <taxon>Dikarya</taxon>
        <taxon>Ascomycota</taxon>
        <taxon>Pezizomycotina</taxon>
        <taxon>Sordariomycetes</taxon>
        <taxon>Hypocreomycetidae</taxon>
        <taxon>Glomerellales</taxon>
        <taxon>Plectosphaerellaceae</taxon>
        <taxon>Verticillium</taxon>
    </lineage>
</organism>
<reference evidence="4 5" key="1">
    <citation type="submission" date="2015-05" db="EMBL/GenBank/DDBJ databases">
        <authorList>
            <person name="Fogelqvist Johan"/>
        </authorList>
    </citation>
    <scope>NUCLEOTIDE SEQUENCE [LARGE SCALE GENOMIC DNA]</scope>
    <source>
        <strain evidence="2">VL1</strain>
        <strain evidence="3">VL2</strain>
    </source>
</reference>
<dbReference type="EMBL" id="CVQH01024638">
    <property type="protein sequence ID" value="CRK37173.1"/>
    <property type="molecule type" value="Genomic_DNA"/>
</dbReference>
<evidence type="ECO:0000256" key="1">
    <source>
        <dbReference type="SAM" id="MobiDB-lite"/>
    </source>
</evidence>
<protein>
    <submittedName>
        <fullName evidence="3">Uncharacterized protein</fullName>
    </submittedName>
</protein>
<evidence type="ECO:0000313" key="5">
    <source>
        <dbReference type="Proteomes" id="UP000045706"/>
    </source>
</evidence>
<dbReference type="AlphaFoldDB" id="A0A0G4MZA6"/>
<keyword evidence="4" id="KW-1185">Reference proteome</keyword>